<sequence length="534" mass="60908">MKVLIVEDEAIIRSGIVKKVHWEKFGIYQVLESGNGEEAYDMVLKENPEIIILDINIPKLNGIELLKRLRHDNIQARVIILSGHDNFDYARQAIKYGVDNYLLKPCSTSDIEDILSKVSSNISAVYEKRKKYDEMKKKLDDMLPFFRTGFINTIITGDISDEGQFIDLSEYFGINLSGEYYIVAVILIQNRADEELSPEGRLLGKVELCQVIKDIVYADMALIDSSMSDRILLLMSGDYGDELKRTCFSVADSIIAEALDKIPVSLDIGIGNVSKGIKSIKDSYDGAMAALEDRFTGEESGVYFVEDVMLYNSSLIKYPYEEEKRLLGYLKTGAKSRAADTVDGIVLFLKAQKDRYPGTLIKTHLKQLVYYMVQIVYEFGGDISDLYSSTNVLGQVENFYHIDQYQKFLRGFAEKLCEYISNKRYLKHTSTVRKIIAFIEENYSDEGLNLEKIAEYAGMHPNYVSHLFKKEKGESLSSYICKYRVKIAEGLILKADQFKVYDIAYEVGFNDAHYFTTCFKNIVGITPSEYRNLR</sequence>
<keyword evidence="14" id="KW-1185">Reference proteome</keyword>
<evidence type="ECO:0000313" key="13">
    <source>
        <dbReference type="EMBL" id="RCX09345.1"/>
    </source>
</evidence>
<dbReference type="Pfam" id="PF17853">
    <property type="entry name" value="GGDEF_2"/>
    <property type="match status" value="1"/>
</dbReference>
<dbReference type="Proteomes" id="UP000253034">
    <property type="component" value="Unassembled WGS sequence"/>
</dbReference>
<dbReference type="PROSITE" id="PS50110">
    <property type="entry name" value="RESPONSE_REGULATORY"/>
    <property type="match status" value="1"/>
</dbReference>
<evidence type="ECO:0000256" key="8">
    <source>
        <dbReference type="ARBA" id="ARBA00023163"/>
    </source>
</evidence>
<evidence type="ECO:0000259" key="11">
    <source>
        <dbReference type="PROSITE" id="PS01124"/>
    </source>
</evidence>
<keyword evidence="3" id="KW-0963">Cytoplasm</keyword>
<dbReference type="Pfam" id="PF12833">
    <property type="entry name" value="HTH_18"/>
    <property type="match status" value="1"/>
</dbReference>
<dbReference type="SUPFAM" id="SSF46689">
    <property type="entry name" value="Homeodomain-like"/>
    <property type="match status" value="2"/>
</dbReference>
<dbReference type="RefSeq" id="WP_170138241.1">
    <property type="nucleotide sequence ID" value="NZ_QPJT01000036.1"/>
</dbReference>
<dbReference type="InterPro" id="IPR011006">
    <property type="entry name" value="CheY-like_superfamily"/>
</dbReference>
<dbReference type="InterPro" id="IPR018060">
    <property type="entry name" value="HTH_AraC"/>
</dbReference>
<feature type="modified residue" description="4-aspartylphosphate" evidence="10">
    <location>
        <position position="54"/>
    </location>
</feature>
<dbReference type="GO" id="GO:0043565">
    <property type="term" value="F:sequence-specific DNA binding"/>
    <property type="evidence" value="ECO:0007669"/>
    <property type="project" value="InterPro"/>
</dbReference>
<evidence type="ECO:0000313" key="14">
    <source>
        <dbReference type="Proteomes" id="UP000253034"/>
    </source>
</evidence>
<dbReference type="PANTHER" id="PTHR42713:SF3">
    <property type="entry name" value="TRANSCRIPTIONAL REGULATORY PROTEIN HPTR"/>
    <property type="match status" value="1"/>
</dbReference>
<dbReference type="InterPro" id="IPR051552">
    <property type="entry name" value="HptR"/>
</dbReference>
<name>A0A369AJU4_9FIRM</name>
<keyword evidence="6" id="KW-0805">Transcription regulation</keyword>
<dbReference type="PANTHER" id="PTHR42713">
    <property type="entry name" value="HISTIDINE KINASE-RELATED"/>
    <property type="match status" value="1"/>
</dbReference>
<dbReference type="InterPro" id="IPR041522">
    <property type="entry name" value="CdaR_GGDEF"/>
</dbReference>
<dbReference type="InterPro" id="IPR001789">
    <property type="entry name" value="Sig_transdc_resp-reg_receiver"/>
</dbReference>
<dbReference type="Gene3D" id="3.40.50.2300">
    <property type="match status" value="1"/>
</dbReference>
<organism evidence="13 14">
    <name type="scientific">Anaerobacterium chartisolvens</name>
    <dbReference type="NCBI Taxonomy" id="1297424"/>
    <lineage>
        <taxon>Bacteria</taxon>
        <taxon>Bacillati</taxon>
        <taxon>Bacillota</taxon>
        <taxon>Clostridia</taxon>
        <taxon>Eubacteriales</taxon>
        <taxon>Oscillospiraceae</taxon>
        <taxon>Anaerobacterium</taxon>
    </lineage>
</organism>
<keyword evidence="8" id="KW-0804">Transcription</keyword>
<accession>A0A369AJU4</accession>
<dbReference type="SMART" id="SM00342">
    <property type="entry name" value="HTH_ARAC"/>
    <property type="match status" value="1"/>
</dbReference>
<evidence type="ECO:0000259" key="12">
    <source>
        <dbReference type="PROSITE" id="PS50110"/>
    </source>
</evidence>
<dbReference type="PRINTS" id="PR00032">
    <property type="entry name" value="HTHARAC"/>
</dbReference>
<comment type="caution">
    <text evidence="13">The sequence shown here is derived from an EMBL/GenBank/DDBJ whole genome shotgun (WGS) entry which is preliminary data.</text>
</comment>
<dbReference type="AlphaFoldDB" id="A0A369AJU4"/>
<feature type="domain" description="HTH araC/xylS-type" evidence="11">
    <location>
        <begin position="433"/>
        <end position="533"/>
    </location>
</feature>
<evidence type="ECO:0000256" key="9">
    <source>
        <dbReference type="ARBA" id="ARBA00024867"/>
    </source>
</evidence>
<evidence type="ECO:0000256" key="5">
    <source>
        <dbReference type="ARBA" id="ARBA00023012"/>
    </source>
</evidence>
<protein>
    <recommendedName>
        <fullName evidence="2">Stage 0 sporulation protein A homolog</fullName>
    </recommendedName>
</protein>
<dbReference type="InterPro" id="IPR018062">
    <property type="entry name" value="HTH_AraC-typ_CS"/>
</dbReference>
<reference evidence="13 14" key="1">
    <citation type="submission" date="2018-07" db="EMBL/GenBank/DDBJ databases">
        <title>Genomic Encyclopedia of Type Strains, Phase IV (KMG-IV): sequencing the most valuable type-strain genomes for metagenomic binning, comparative biology and taxonomic classification.</title>
        <authorList>
            <person name="Goeker M."/>
        </authorList>
    </citation>
    <scope>NUCLEOTIDE SEQUENCE [LARGE SCALE GENOMIC DNA]</scope>
    <source>
        <strain evidence="13 14">DSM 27016</strain>
    </source>
</reference>
<evidence type="ECO:0000256" key="3">
    <source>
        <dbReference type="ARBA" id="ARBA00022490"/>
    </source>
</evidence>
<dbReference type="PROSITE" id="PS00041">
    <property type="entry name" value="HTH_ARAC_FAMILY_1"/>
    <property type="match status" value="1"/>
</dbReference>
<gene>
    <name evidence="13" type="ORF">DFR58_13621</name>
</gene>
<dbReference type="GO" id="GO:0003700">
    <property type="term" value="F:DNA-binding transcription factor activity"/>
    <property type="evidence" value="ECO:0007669"/>
    <property type="project" value="InterPro"/>
</dbReference>
<keyword evidence="4 10" id="KW-0597">Phosphoprotein</keyword>
<dbReference type="EMBL" id="QPJT01000036">
    <property type="protein sequence ID" value="RCX09345.1"/>
    <property type="molecule type" value="Genomic_DNA"/>
</dbReference>
<dbReference type="Pfam" id="PF00072">
    <property type="entry name" value="Response_reg"/>
    <property type="match status" value="1"/>
</dbReference>
<dbReference type="GO" id="GO:0005737">
    <property type="term" value="C:cytoplasm"/>
    <property type="evidence" value="ECO:0007669"/>
    <property type="project" value="UniProtKB-SubCell"/>
</dbReference>
<keyword evidence="7" id="KW-0238">DNA-binding</keyword>
<dbReference type="InterPro" id="IPR009057">
    <property type="entry name" value="Homeodomain-like_sf"/>
</dbReference>
<comment type="subcellular location">
    <subcellularLocation>
        <location evidence="1">Cytoplasm</location>
    </subcellularLocation>
</comment>
<comment type="function">
    <text evidence="9">May play the central regulatory role in sporulation. It may be an element of the effector pathway responsible for the activation of sporulation genes in response to nutritional stress. Spo0A may act in concert with spo0H (a sigma factor) to control the expression of some genes that are critical to the sporulation process.</text>
</comment>
<dbReference type="InterPro" id="IPR020449">
    <property type="entry name" value="Tscrpt_reg_AraC-type_HTH"/>
</dbReference>
<evidence type="ECO:0000256" key="6">
    <source>
        <dbReference type="ARBA" id="ARBA00023015"/>
    </source>
</evidence>
<dbReference type="SMART" id="SM00448">
    <property type="entry name" value="REC"/>
    <property type="match status" value="1"/>
</dbReference>
<evidence type="ECO:0000256" key="2">
    <source>
        <dbReference type="ARBA" id="ARBA00018672"/>
    </source>
</evidence>
<evidence type="ECO:0000256" key="1">
    <source>
        <dbReference type="ARBA" id="ARBA00004496"/>
    </source>
</evidence>
<dbReference type="Gene3D" id="1.10.10.60">
    <property type="entry name" value="Homeodomain-like"/>
    <property type="match status" value="2"/>
</dbReference>
<dbReference type="CDD" id="cd17536">
    <property type="entry name" value="REC_YesN-like"/>
    <property type="match status" value="1"/>
</dbReference>
<dbReference type="PROSITE" id="PS01124">
    <property type="entry name" value="HTH_ARAC_FAMILY_2"/>
    <property type="match status" value="1"/>
</dbReference>
<evidence type="ECO:0000256" key="7">
    <source>
        <dbReference type="ARBA" id="ARBA00023125"/>
    </source>
</evidence>
<keyword evidence="5" id="KW-0902">Two-component regulatory system</keyword>
<feature type="domain" description="Response regulatory" evidence="12">
    <location>
        <begin position="2"/>
        <end position="119"/>
    </location>
</feature>
<evidence type="ECO:0000256" key="4">
    <source>
        <dbReference type="ARBA" id="ARBA00022553"/>
    </source>
</evidence>
<dbReference type="SUPFAM" id="SSF52172">
    <property type="entry name" value="CheY-like"/>
    <property type="match status" value="1"/>
</dbReference>
<evidence type="ECO:0000256" key="10">
    <source>
        <dbReference type="PROSITE-ProRule" id="PRU00169"/>
    </source>
</evidence>
<proteinExistence type="predicted"/>
<dbReference type="GO" id="GO:0000160">
    <property type="term" value="P:phosphorelay signal transduction system"/>
    <property type="evidence" value="ECO:0007669"/>
    <property type="project" value="UniProtKB-KW"/>
</dbReference>